<evidence type="ECO:0000256" key="4">
    <source>
        <dbReference type="ARBA" id="ARBA00022833"/>
    </source>
</evidence>
<dbReference type="InterPro" id="IPR016181">
    <property type="entry name" value="Acyl_CoA_acyltransferase"/>
</dbReference>
<comment type="subcellular location">
    <subcellularLocation>
        <location evidence="1">Nucleus</location>
    </subcellularLocation>
</comment>
<evidence type="ECO:0000313" key="11">
    <source>
        <dbReference type="Proteomes" id="UP000290289"/>
    </source>
</evidence>
<comment type="caution">
    <text evidence="10">The sequence shown here is derived from an EMBL/GenBank/DDBJ whole genome shotgun (WGS) entry which is preliminary data.</text>
</comment>
<dbReference type="InterPro" id="IPR019786">
    <property type="entry name" value="Zinc_finger_PHD-type_CS"/>
</dbReference>
<dbReference type="Pfam" id="PF23209">
    <property type="entry name" value="IDM1_C"/>
    <property type="match status" value="1"/>
</dbReference>
<proteinExistence type="predicted"/>
<dbReference type="GO" id="GO:0005634">
    <property type="term" value="C:nucleus"/>
    <property type="evidence" value="ECO:0007669"/>
    <property type="project" value="UniProtKB-SubCell"/>
</dbReference>
<evidence type="ECO:0000256" key="3">
    <source>
        <dbReference type="ARBA" id="ARBA00022771"/>
    </source>
</evidence>
<dbReference type="PANTHER" id="PTHR46309:SF12">
    <property type="entry name" value="GB|AAC80581.1"/>
    <property type="match status" value="1"/>
</dbReference>
<evidence type="ECO:0000259" key="8">
    <source>
        <dbReference type="PROSITE" id="PS50016"/>
    </source>
</evidence>
<evidence type="ECO:0000256" key="2">
    <source>
        <dbReference type="ARBA" id="ARBA00022723"/>
    </source>
</evidence>
<dbReference type="GO" id="GO:0003714">
    <property type="term" value="F:transcription corepressor activity"/>
    <property type="evidence" value="ECO:0007669"/>
    <property type="project" value="InterPro"/>
</dbReference>
<sequence length="730" mass="82616">MKAVKRKPVLTVEPELCPSAVQYWANDNTKNGRRNSDVTEKARRHLSALGWKFWYATKKQKIELRYESPTGKVYYSLRMACQACVNSPGRGGVFSESIGSNSVECSADLDIVVDITPQSTSRKTFKKREIGEISKVDDDWSPKQERGKTVKKRKIGGISMVDDDWSPEQKRGKVHVDTKRLKRQNKASKQQARRILRSTKRARDIEITDPGTRNPRTVLSWLIESNGVSPNAKVHYRPRKGTDSPLATGRITREGIKCDCCSKVFTLTGFETHAGSTNHRPSAHIILEDGRTLNDCQRQTMKSRKGSTNTVTRSNEVATTGNVHQDHHPPRDQNDDICTVCHFGGDLILCDRCPAAFHTSCLGLKDVSEGDWFCPSCCCVKCGKGNPKEDRNNGFVICGQCDKKYHYGCLRNEGVEELERDSNGNWFCSRKCEGIYLGINKIVGKRILVGPDNLTWTLLRPSPPSDSDMEDLAENYSKLNLALSVMHECFEPSQDPYTKRDIVEDIIFNRESDLSRLNFRRFYTLLLERDEEVITVACVRIYSEVVEVPLVATRFHYRRQGMCRVLMDELENQLANLGVERLILPSASSTLDTWTSTSFGFSKMTADERMQFLNYTFMDFQGTIMCHKVLKQTNSATQAVIPFEGSTKFDKLPGAISTVTQAEDNQPENGALDEELGNIGSGHKFFIDDVDCMLLDNNEPSFLAWYNEQNFRLIPESCKGVTVQNRRTDY</sequence>
<dbReference type="PANTHER" id="PTHR46309">
    <property type="entry name" value="PHD FINGER PROTEIN 12"/>
    <property type="match status" value="1"/>
</dbReference>
<dbReference type="InterPro" id="IPR032308">
    <property type="entry name" value="TDBD"/>
</dbReference>
<dbReference type="InterPro" id="IPR056511">
    <property type="entry name" value="IDM1_C"/>
</dbReference>
<evidence type="ECO:0000256" key="1">
    <source>
        <dbReference type="ARBA" id="ARBA00004123"/>
    </source>
</evidence>
<accession>A0A498HN35</accession>
<dbReference type="SUPFAM" id="SSF57903">
    <property type="entry name" value="FYVE/PHD zinc finger"/>
    <property type="match status" value="2"/>
</dbReference>
<dbReference type="Proteomes" id="UP000290289">
    <property type="component" value="Chromosome 15"/>
</dbReference>
<keyword evidence="2" id="KW-0479">Metal-binding</keyword>
<dbReference type="InterPro" id="IPR042163">
    <property type="entry name" value="PHF12"/>
</dbReference>
<organism evidence="10 11">
    <name type="scientific">Malus domestica</name>
    <name type="common">Apple</name>
    <name type="synonym">Pyrus malus</name>
    <dbReference type="NCBI Taxonomy" id="3750"/>
    <lineage>
        <taxon>Eukaryota</taxon>
        <taxon>Viridiplantae</taxon>
        <taxon>Streptophyta</taxon>
        <taxon>Embryophyta</taxon>
        <taxon>Tracheophyta</taxon>
        <taxon>Spermatophyta</taxon>
        <taxon>Magnoliopsida</taxon>
        <taxon>eudicotyledons</taxon>
        <taxon>Gunneridae</taxon>
        <taxon>Pentapetalae</taxon>
        <taxon>rosids</taxon>
        <taxon>fabids</taxon>
        <taxon>Rosales</taxon>
        <taxon>Rosaceae</taxon>
        <taxon>Amygdaloideae</taxon>
        <taxon>Maleae</taxon>
        <taxon>Malus</taxon>
    </lineage>
</organism>
<evidence type="ECO:0000256" key="6">
    <source>
        <dbReference type="PROSITE-ProRule" id="PRU00146"/>
    </source>
</evidence>
<dbReference type="InterPro" id="IPR011011">
    <property type="entry name" value="Znf_FYVE_PHD"/>
</dbReference>
<keyword evidence="5" id="KW-0539">Nucleus</keyword>
<dbReference type="InterPro" id="IPR000182">
    <property type="entry name" value="GNAT_dom"/>
</dbReference>
<dbReference type="InterPro" id="IPR001965">
    <property type="entry name" value="Znf_PHD"/>
</dbReference>
<dbReference type="Pfam" id="PF16135">
    <property type="entry name" value="TDBD"/>
    <property type="match status" value="1"/>
</dbReference>
<dbReference type="PROSITE" id="PS51186">
    <property type="entry name" value="GNAT"/>
    <property type="match status" value="1"/>
</dbReference>
<evidence type="ECO:0008006" key="12">
    <source>
        <dbReference type="Google" id="ProtNLM"/>
    </source>
</evidence>
<dbReference type="Pfam" id="PF22970">
    <property type="entry name" value="DUF7028"/>
    <property type="match status" value="1"/>
</dbReference>
<dbReference type="SUPFAM" id="SSF55729">
    <property type="entry name" value="Acyl-CoA N-acyltransferases (Nat)"/>
    <property type="match status" value="1"/>
</dbReference>
<feature type="compositionally biased region" description="Polar residues" evidence="7">
    <location>
        <begin position="300"/>
        <end position="323"/>
    </location>
</feature>
<dbReference type="InterPro" id="IPR013083">
    <property type="entry name" value="Znf_RING/FYVE/PHD"/>
</dbReference>
<protein>
    <recommendedName>
        <fullName evidence="12">PHD-type domain-containing protein</fullName>
    </recommendedName>
</protein>
<keyword evidence="3 6" id="KW-0863">Zinc-finger</keyword>
<evidence type="ECO:0000256" key="5">
    <source>
        <dbReference type="ARBA" id="ARBA00023242"/>
    </source>
</evidence>
<gene>
    <name evidence="10" type="ORF">DVH24_012550</name>
</gene>
<dbReference type="STRING" id="3750.A0A498HN35"/>
<dbReference type="GO" id="GO:0016747">
    <property type="term" value="F:acyltransferase activity, transferring groups other than amino-acyl groups"/>
    <property type="evidence" value="ECO:0007669"/>
    <property type="project" value="InterPro"/>
</dbReference>
<feature type="domain" description="N-acetyltransferase" evidence="9">
    <location>
        <begin position="467"/>
        <end position="630"/>
    </location>
</feature>
<feature type="domain" description="PHD-type" evidence="8">
    <location>
        <begin position="335"/>
        <end position="380"/>
    </location>
</feature>
<evidence type="ECO:0000313" key="10">
    <source>
        <dbReference type="EMBL" id="RXH72866.1"/>
    </source>
</evidence>
<reference evidence="10 11" key="1">
    <citation type="submission" date="2018-10" db="EMBL/GenBank/DDBJ databases">
        <title>A high-quality apple genome assembly.</title>
        <authorList>
            <person name="Hu J."/>
        </authorList>
    </citation>
    <scope>NUCLEOTIDE SEQUENCE [LARGE SCALE GENOMIC DNA]</scope>
    <source>
        <strain evidence="11">cv. HFTH1</strain>
        <tissue evidence="10">Young leaf</tissue>
    </source>
</reference>
<dbReference type="InterPro" id="IPR019787">
    <property type="entry name" value="Znf_PHD-finger"/>
</dbReference>
<dbReference type="InterPro" id="IPR054292">
    <property type="entry name" value="DUF7028"/>
</dbReference>
<dbReference type="Gene3D" id="3.40.630.30">
    <property type="match status" value="1"/>
</dbReference>
<keyword evidence="4" id="KW-0862">Zinc</keyword>
<evidence type="ECO:0000256" key="7">
    <source>
        <dbReference type="SAM" id="MobiDB-lite"/>
    </source>
</evidence>
<dbReference type="GO" id="GO:0006357">
    <property type="term" value="P:regulation of transcription by RNA polymerase II"/>
    <property type="evidence" value="ECO:0007669"/>
    <property type="project" value="TreeGrafter"/>
</dbReference>
<dbReference type="SMART" id="SM00249">
    <property type="entry name" value="PHD"/>
    <property type="match status" value="2"/>
</dbReference>
<dbReference type="CDD" id="cd04301">
    <property type="entry name" value="NAT_SF"/>
    <property type="match status" value="1"/>
</dbReference>
<dbReference type="AlphaFoldDB" id="A0A498HN35"/>
<feature type="region of interest" description="Disordered" evidence="7">
    <location>
        <begin position="300"/>
        <end position="330"/>
    </location>
</feature>
<dbReference type="PROSITE" id="PS01359">
    <property type="entry name" value="ZF_PHD_1"/>
    <property type="match status" value="1"/>
</dbReference>
<name>A0A498HN35_MALDO</name>
<dbReference type="GO" id="GO:0008270">
    <property type="term" value="F:zinc ion binding"/>
    <property type="evidence" value="ECO:0007669"/>
    <property type="project" value="UniProtKB-KW"/>
</dbReference>
<keyword evidence="11" id="KW-1185">Reference proteome</keyword>
<evidence type="ECO:0000259" key="9">
    <source>
        <dbReference type="PROSITE" id="PS51186"/>
    </source>
</evidence>
<dbReference type="Gene3D" id="3.30.40.10">
    <property type="entry name" value="Zinc/RING finger domain, C3HC4 (zinc finger)"/>
    <property type="match status" value="2"/>
</dbReference>
<dbReference type="EMBL" id="RDQH01000341">
    <property type="protein sequence ID" value="RXH72866.1"/>
    <property type="molecule type" value="Genomic_DNA"/>
</dbReference>
<dbReference type="CDD" id="cd15489">
    <property type="entry name" value="PHD_SF"/>
    <property type="match status" value="1"/>
</dbReference>
<dbReference type="Pfam" id="PF00628">
    <property type="entry name" value="PHD"/>
    <property type="match status" value="1"/>
</dbReference>
<dbReference type="PROSITE" id="PS50016">
    <property type="entry name" value="ZF_PHD_2"/>
    <property type="match status" value="1"/>
</dbReference>